<evidence type="ECO:0008006" key="3">
    <source>
        <dbReference type="Google" id="ProtNLM"/>
    </source>
</evidence>
<name>A0A4S2DQJ1_9CLOT</name>
<reference evidence="1 2" key="1">
    <citation type="submission" date="2019-04" db="EMBL/GenBank/DDBJ databases">
        <title>Microbes associate with the intestines of laboratory mice.</title>
        <authorList>
            <person name="Navarre W."/>
            <person name="Wong E."/>
            <person name="Huang K."/>
            <person name="Tropini C."/>
            <person name="Ng K."/>
            <person name="Yu B."/>
        </authorList>
    </citation>
    <scope>NUCLEOTIDE SEQUENCE [LARGE SCALE GENOMIC DNA]</scope>
    <source>
        <strain evidence="1 2">NM50_B9-20</strain>
    </source>
</reference>
<dbReference type="RefSeq" id="WP_136003671.1">
    <property type="nucleotide sequence ID" value="NZ_SRYR01000001.1"/>
</dbReference>
<evidence type="ECO:0000313" key="2">
    <source>
        <dbReference type="Proteomes" id="UP000306888"/>
    </source>
</evidence>
<evidence type="ECO:0000313" key="1">
    <source>
        <dbReference type="EMBL" id="TGY43414.1"/>
    </source>
</evidence>
<organism evidence="1 2">
    <name type="scientific">Clostridium sartagoforme</name>
    <dbReference type="NCBI Taxonomy" id="84031"/>
    <lineage>
        <taxon>Bacteria</taxon>
        <taxon>Bacillati</taxon>
        <taxon>Bacillota</taxon>
        <taxon>Clostridia</taxon>
        <taxon>Eubacteriales</taxon>
        <taxon>Clostridiaceae</taxon>
        <taxon>Clostridium</taxon>
    </lineage>
</organism>
<dbReference type="PROSITE" id="PS51257">
    <property type="entry name" value="PROKAR_LIPOPROTEIN"/>
    <property type="match status" value="1"/>
</dbReference>
<dbReference type="OrthoDB" id="1901964at2"/>
<accession>A0A4S2DQJ1</accession>
<proteinExistence type="predicted"/>
<dbReference type="EMBL" id="SRYR01000001">
    <property type="protein sequence ID" value="TGY43414.1"/>
    <property type="molecule type" value="Genomic_DNA"/>
</dbReference>
<comment type="caution">
    <text evidence="1">The sequence shown here is derived from an EMBL/GenBank/DDBJ whole genome shotgun (WGS) entry which is preliminary data.</text>
</comment>
<keyword evidence="2" id="KW-1185">Reference proteome</keyword>
<dbReference type="Proteomes" id="UP000306888">
    <property type="component" value="Unassembled WGS sequence"/>
</dbReference>
<gene>
    <name evidence="1" type="ORF">E5347_00990</name>
</gene>
<protein>
    <recommendedName>
        <fullName evidence="3">Lipoprotein</fullName>
    </recommendedName>
</protein>
<dbReference type="AlphaFoldDB" id="A0A4S2DQJ1"/>
<sequence length="413" mass="48191">MRNKKISILLISIASTILVSCSTKVPNEDKGIDTVVIDENAKETAKANDSFDIIKLQKSENIMINKKYSYELMENGKLLHFNYSENGYGSDEQFPKLYLNSIEVGTITDETDNNRNKISWDKIDIEGQLLTDYWVRYNIYNVRILIDNKVYMLDDNYELKEIKAYEKLIKDKNGDLNRFDSSYDGKLDIHYFDDGNGIEKIVVIDPINDKYYEIKGDILNDFINKKLNILSIENEKIYVSILDSMSEADSIVGYIENNKLYNFFEIDSAIEIKAGMDVIYRNNNILFSGYVEGNYGLWRYDIDKKELYKEANLKHTNNFSTLNRDKNLMVISSYDSYGKQHISLARVKQNLEISNIQDITDIIAPTKDIKLNRKSLRGWVDSNKFYVECSDYEMIDNEETLVDNYYEVYELKN</sequence>